<name>A0A919VRR7_9ACTN</name>
<dbReference type="AlphaFoldDB" id="A0A919VRR7"/>
<dbReference type="Proteomes" id="UP000681340">
    <property type="component" value="Unassembled WGS sequence"/>
</dbReference>
<dbReference type="RefSeq" id="WP_212992896.1">
    <property type="nucleotide sequence ID" value="NZ_BAABEA010000055.1"/>
</dbReference>
<evidence type="ECO:0000313" key="2">
    <source>
        <dbReference type="Proteomes" id="UP000681340"/>
    </source>
</evidence>
<comment type="caution">
    <text evidence="1">The sequence shown here is derived from an EMBL/GenBank/DDBJ whole genome shotgun (WGS) entry which is preliminary data.</text>
</comment>
<sequence>MIEGPDDVSRLLTELAGARLPDADWSEAREIAAEVAAELEGAGDFELIVMRLEHLLALRRLGGKANPRMDDENAREADDAFQEVLLRLIFRTKRAGGGEEYQESAAP</sequence>
<evidence type="ECO:0000313" key="1">
    <source>
        <dbReference type="EMBL" id="GIM76344.1"/>
    </source>
</evidence>
<dbReference type="EMBL" id="BOQL01000061">
    <property type="protein sequence ID" value="GIM76344.1"/>
    <property type="molecule type" value="Genomic_DNA"/>
</dbReference>
<reference evidence="1" key="1">
    <citation type="submission" date="2021-03" db="EMBL/GenBank/DDBJ databases">
        <title>Whole genome shotgun sequence of Actinoplanes auranticolor NBRC 12245.</title>
        <authorList>
            <person name="Komaki H."/>
            <person name="Tamura T."/>
        </authorList>
    </citation>
    <scope>NUCLEOTIDE SEQUENCE</scope>
    <source>
        <strain evidence="1">NBRC 12245</strain>
    </source>
</reference>
<proteinExistence type="predicted"/>
<keyword evidence="2" id="KW-1185">Reference proteome</keyword>
<gene>
    <name evidence="1" type="ORF">Aau02nite_70440</name>
</gene>
<organism evidence="1 2">
    <name type="scientific">Actinoplanes auranticolor</name>
    <dbReference type="NCBI Taxonomy" id="47988"/>
    <lineage>
        <taxon>Bacteria</taxon>
        <taxon>Bacillati</taxon>
        <taxon>Actinomycetota</taxon>
        <taxon>Actinomycetes</taxon>
        <taxon>Micromonosporales</taxon>
        <taxon>Micromonosporaceae</taxon>
        <taxon>Actinoplanes</taxon>
    </lineage>
</organism>
<protein>
    <submittedName>
        <fullName evidence="1">Uncharacterized protein</fullName>
    </submittedName>
</protein>
<accession>A0A919VRR7</accession>